<keyword evidence="4 7" id="KW-0472">Membrane</keyword>
<dbReference type="Gene3D" id="3.30.1490.480">
    <property type="entry name" value="Endolytic murein transglycosylase"/>
    <property type="match status" value="1"/>
</dbReference>
<sequence length="369" mass="42909">MCYFDYQTFKKIKKIKKFFIYLIPIFLILYILFYAFTPQSYFKTPVVLFNIKRGYSLKTISFKLYKKNIVSNPYLFYFIGFITGYSRYIESGTYYVSLNESPASIYYKFVNGKIATTKVTVIPGMNIFQIAMILNEKHVVKEINFIKASFNKNILLSIGADKKSAEGVLYPDTYIFKINSTSKSVLKKMFNEFKLKTKNIKISYKDLIIASLIIKETNGGKDMKTVSSVFHNRLDINMPLESDPTNIYAEDLNNFKIYETHFNKYSDKTNHSNKKSNKYFKKSNNKIAGFIKFHSRMNVEYIKIKSPYNTYLNYGLPPTPISNPNIAAIMAAIHPLKTNYLYFIATKKGKTIFAKSLNIQINNIDKYLK</sequence>
<dbReference type="GO" id="GO:0005886">
    <property type="term" value="C:plasma membrane"/>
    <property type="evidence" value="ECO:0007669"/>
    <property type="project" value="UniProtKB-SubCell"/>
</dbReference>
<evidence type="ECO:0000256" key="1">
    <source>
        <dbReference type="ARBA" id="ARBA00022475"/>
    </source>
</evidence>
<evidence type="ECO:0000256" key="4">
    <source>
        <dbReference type="ARBA" id="ARBA00023136"/>
    </source>
</evidence>
<accession>A0A519BNN8</accession>
<comment type="catalytic activity">
    <reaction evidence="7">
        <text>a peptidoglycan chain = a peptidoglycan chain with N-acetyl-1,6-anhydromuramyl-[peptide] at the reducing end + a peptidoglycan chain with N-acetylglucosamine at the non-reducing end.</text>
        <dbReference type="EC" id="4.2.2.29"/>
    </reaction>
</comment>
<evidence type="ECO:0000256" key="6">
    <source>
        <dbReference type="ARBA" id="ARBA00023316"/>
    </source>
</evidence>
<name>A0A519BNN8_9DELT</name>
<dbReference type="PANTHER" id="PTHR30518">
    <property type="entry name" value="ENDOLYTIC MUREIN TRANSGLYCOSYLASE"/>
    <property type="match status" value="1"/>
</dbReference>
<comment type="subcellular location">
    <subcellularLocation>
        <location evidence="7">Cell membrane</location>
        <topology evidence="7">Single-pass membrane protein</topology>
    </subcellularLocation>
</comment>
<dbReference type="GO" id="GO:0071555">
    <property type="term" value="P:cell wall organization"/>
    <property type="evidence" value="ECO:0007669"/>
    <property type="project" value="UniProtKB-KW"/>
</dbReference>
<gene>
    <name evidence="7 8" type="primary">mltG</name>
    <name evidence="8" type="ORF">EVG15_03450</name>
</gene>
<comment type="function">
    <text evidence="7">Functions as a peptidoglycan terminase that cleaves nascent peptidoglycan strands endolytically to terminate their elongation.</text>
</comment>
<evidence type="ECO:0000256" key="3">
    <source>
        <dbReference type="ARBA" id="ARBA00022989"/>
    </source>
</evidence>
<keyword evidence="1 7" id="KW-1003">Cell membrane</keyword>
<organism evidence="8 9">
    <name type="scientific">Candidatus Acididesulfobacter diazotrophicus</name>
    <dbReference type="NCBI Taxonomy" id="2597226"/>
    <lineage>
        <taxon>Bacteria</taxon>
        <taxon>Deltaproteobacteria</taxon>
        <taxon>Candidatus Acidulodesulfobacterales</taxon>
        <taxon>Candidatus Acididesulfobacter</taxon>
    </lineage>
</organism>
<keyword evidence="6 7" id="KW-0961">Cell wall biogenesis/degradation</keyword>
<feature type="site" description="Important for catalytic activity" evidence="7">
    <location>
        <position position="216"/>
    </location>
</feature>
<comment type="caution">
    <text evidence="8">The sequence shown here is derived from an EMBL/GenBank/DDBJ whole genome shotgun (WGS) entry which is preliminary data.</text>
</comment>
<dbReference type="GO" id="GO:0008932">
    <property type="term" value="F:lytic endotransglycosylase activity"/>
    <property type="evidence" value="ECO:0007669"/>
    <property type="project" value="UniProtKB-UniRule"/>
</dbReference>
<keyword evidence="5 7" id="KW-0456">Lyase</keyword>
<evidence type="ECO:0000256" key="2">
    <source>
        <dbReference type="ARBA" id="ARBA00022692"/>
    </source>
</evidence>
<keyword evidence="3 7" id="KW-1133">Transmembrane helix</keyword>
<feature type="transmembrane region" description="Helical" evidence="7">
    <location>
        <begin position="18"/>
        <end position="36"/>
    </location>
</feature>
<dbReference type="InterPro" id="IPR003770">
    <property type="entry name" value="MLTG-like"/>
</dbReference>
<comment type="similarity">
    <text evidence="7">Belongs to the transglycosylase MltG family.</text>
</comment>
<dbReference type="NCBIfam" id="TIGR00247">
    <property type="entry name" value="endolytic transglycosylase MltG"/>
    <property type="match status" value="1"/>
</dbReference>
<dbReference type="Proteomes" id="UP000319296">
    <property type="component" value="Unassembled WGS sequence"/>
</dbReference>
<reference evidence="8 9" key="1">
    <citation type="journal article" date="2019" name="ISME J.">
        <title>Insights into ecological role of a new deltaproteobacterial order Candidatus Acidulodesulfobacterales by metagenomics and metatranscriptomics.</title>
        <authorList>
            <person name="Tan S."/>
            <person name="Liu J."/>
            <person name="Fang Y."/>
            <person name="Hedlund B.P."/>
            <person name="Lian Z.H."/>
            <person name="Huang L.Y."/>
            <person name="Li J.T."/>
            <person name="Huang L.N."/>
            <person name="Li W.J."/>
            <person name="Jiang H.C."/>
            <person name="Dong H.L."/>
            <person name="Shu W.S."/>
        </authorList>
    </citation>
    <scope>NUCLEOTIDE SEQUENCE [LARGE SCALE GENOMIC DNA]</scope>
    <source>
        <strain evidence="8">AP1</strain>
    </source>
</reference>
<dbReference type="HAMAP" id="MF_02065">
    <property type="entry name" value="MltG"/>
    <property type="match status" value="1"/>
</dbReference>
<evidence type="ECO:0000256" key="7">
    <source>
        <dbReference type="HAMAP-Rule" id="MF_02065"/>
    </source>
</evidence>
<dbReference type="EC" id="4.2.2.29" evidence="7"/>
<dbReference type="EMBL" id="SGBB01000004">
    <property type="protein sequence ID" value="RZD18881.1"/>
    <property type="molecule type" value="Genomic_DNA"/>
</dbReference>
<dbReference type="PANTHER" id="PTHR30518:SF2">
    <property type="entry name" value="ENDOLYTIC MUREIN TRANSGLYCOSYLASE"/>
    <property type="match status" value="1"/>
</dbReference>
<proteinExistence type="inferred from homology"/>
<evidence type="ECO:0000256" key="5">
    <source>
        <dbReference type="ARBA" id="ARBA00023239"/>
    </source>
</evidence>
<protein>
    <recommendedName>
        <fullName evidence="7">Endolytic murein transglycosylase</fullName>
        <ecNumber evidence="7">4.2.2.29</ecNumber>
    </recommendedName>
    <alternativeName>
        <fullName evidence="7">Peptidoglycan lytic transglycosylase</fullName>
    </alternativeName>
    <alternativeName>
        <fullName evidence="7">Peptidoglycan polymerization terminase</fullName>
    </alternativeName>
</protein>
<dbReference type="GO" id="GO:0009252">
    <property type="term" value="P:peptidoglycan biosynthetic process"/>
    <property type="evidence" value="ECO:0007669"/>
    <property type="project" value="UniProtKB-UniRule"/>
</dbReference>
<evidence type="ECO:0000313" key="9">
    <source>
        <dbReference type="Proteomes" id="UP000319296"/>
    </source>
</evidence>
<keyword evidence="2 7" id="KW-0812">Transmembrane</keyword>
<dbReference type="AlphaFoldDB" id="A0A519BNN8"/>
<evidence type="ECO:0000313" key="8">
    <source>
        <dbReference type="EMBL" id="RZD18881.1"/>
    </source>
</evidence>
<dbReference type="Pfam" id="PF02618">
    <property type="entry name" value="YceG"/>
    <property type="match status" value="1"/>
</dbReference>